<dbReference type="InterPro" id="IPR046773">
    <property type="entry name" value="DOCKER_Lobe_C"/>
</dbReference>
<feature type="compositionally biased region" description="Basic and acidic residues" evidence="3">
    <location>
        <begin position="508"/>
        <end position="547"/>
    </location>
</feature>
<dbReference type="InterPro" id="IPR046769">
    <property type="entry name" value="DOCKER_Lobe_A"/>
</dbReference>
<dbReference type="Gene3D" id="2.60.40.150">
    <property type="entry name" value="C2 domain"/>
    <property type="match status" value="1"/>
</dbReference>
<dbReference type="InterPro" id="IPR043161">
    <property type="entry name" value="DOCK_C_lobe_A"/>
</dbReference>
<comment type="similarity">
    <text evidence="2">Belongs to the DOCK family.</text>
</comment>
<name>A0A1Y1V178_9FUNG</name>
<reference evidence="6 7" key="2">
    <citation type="submission" date="2016-08" db="EMBL/GenBank/DDBJ databases">
        <title>Pervasive Adenine N6-methylation of Active Genes in Fungi.</title>
        <authorList>
            <consortium name="DOE Joint Genome Institute"/>
            <person name="Mondo S.J."/>
            <person name="Dannebaum R.O."/>
            <person name="Kuo R.C."/>
            <person name="Labutti K."/>
            <person name="Haridas S."/>
            <person name="Kuo A."/>
            <person name="Salamov A."/>
            <person name="Ahrendt S.R."/>
            <person name="Lipzen A."/>
            <person name="Sullivan W."/>
            <person name="Andreopoulos W.B."/>
            <person name="Clum A."/>
            <person name="Lindquist E."/>
            <person name="Daum C."/>
            <person name="Ramamoorthy G.K."/>
            <person name="Gryganskyi A."/>
            <person name="Culley D."/>
            <person name="Magnuson J.K."/>
            <person name="James T.Y."/>
            <person name="O'Malley M.A."/>
            <person name="Stajich J.E."/>
            <person name="Spatafora J.W."/>
            <person name="Visel A."/>
            <person name="Grigoriev I.V."/>
        </authorList>
    </citation>
    <scope>NUCLEOTIDE SEQUENCE [LARGE SCALE GENOMIC DNA]</scope>
    <source>
        <strain evidence="7">finn</strain>
    </source>
</reference>
<dbReference type="InterPro" id="IPR027007">
    <property type="entry name" value="C2_DOCK-type_domain"/>
</dbReference>
<dbReference type="Gene3D" id="1.25.40.410">
    <property type="match status" value="1"/>
</dbReference>
<dbReference type="InterPro" id="IPR046770">
    <property type="entry name" value="DOCKER_Lobe_B"/>
</dbReference>
<evidence type="ECO:0000259" key="5">
    <source>
        <dbReference type="PROSITE" id="PS51651"/>
    </source>
</evidence>
<dbReference type="InterPro" id="IPR021816">
    <property type="entry name" value="DOCK_C/D_N"/>
</dbReference>
<dbReference type="PROSITE" id="PS51650">
    <property type="entry name" value="C2_DOCK"/>
    <property type="match status" value="1"/>
</dbReference>
<evidence type="ECO:0000256" key="2">
    <source>
        <dbReference type="PROSITE-ProRule" id="PRU00983"/>
    </source>
</evidence>
<dbReference type="InterPro" id="IPR043162">
    <property type="entry name" value="DOCK_C_lobe_C"/>
</dbReference>
<feature type="region of interest" description="Disordered" evidence="3">
    <location>
        <begin position="502"/>
        <end position="547"/>
    </location>
</feature>
<evidence type="ECO:0000256" key="3">
    <source>
        <dbReference type="SAM" id="MobiDB-lite"/>
    </source>
</evidence>
<dbReference type="PANTHER" id="PTHR23317">
    <property type="entry name" value="DEDICATOR OF CYTOKINESIS DOCK"/>
    <property type="match status" value="1"/>
</dbReference>
<dbReference type="Pfam" id="PF06920">
    <property type="entry name" value="DHR-2_Lobe_A"/>
    <property type="match status" value="1"/>
</dbReference>
<feature type="region of interest" description="Disordered" evidence="3">
    <location>
        <begin position="1293"/>
        <end position="1312"/>
    </location>
</feature>
<feature type="domain" description="DOCKER" evidence="5">
    <location>
        <begin position="1696"/>
        <end position="2125"/>
    </location>
</feature>
<dbReference type="OrthoDB" id="2134735at2759"/>
<dbReference type="Pfam" id="PF20422">
    <property type="entry name" value="DHR-2_Lobe_B"/>
    <property type="match status" value="1"/>
</dbReference>
<gene>
    <name evidence="6" type="ORF">BCR36DRAFT_406473</name>
</gene>
<dbReference type="GO" id="GO:0007264">
    <property type="term" value="P:small GTPase-mediated signal transduction"/>
    <property type="evidence" value="ECO:0007669"/>
    <property type="project" value="InterPro"/>
</dbReference>
<feature type="compositionally biased region" description="Basic and acidic residues" evidence="3">
    <location>
        <begin position="1293"/>
        <end position="1307"/>
    </location>
</feature>
<accession>A0A1Y1V178</accession>
<dbReference type="GO" id="GO:0005085">
    <property type="term" value="F:guanyl-nucleotide exchange factor activity"/>
    <property type="evidence" value="ECO:0007669"/>
    <property type="project" value="UniProtKB-KW"/>
</dbReference>
<evidence type="ECO:0000256" key="1">
    <source>
        <dbReference type="ARBA" id="ARBA00022658"/>
    </source>
</evidence>
<dbReference type="Pfam" id="PF20421">
    <property type="entry name" value="DHR-2_Lobe_C"/>
    <property type="match status" value="1"/>
</dbReference>
<dbReference type="InterPro" id="IPR035892">
    <property type="entry name" value="C2_domain_sf"/>
</dbReference>
<dbReference type="InterPro" id="IPR026791">
    <property type="entry name" value="DOCK"/>
</dbReference>
<evidence type="ECO:0000313" key="7">
    <source>
        <dbReference type="Proteomes" id="UP000193719"/>
    </source>
</evidence>
<feature type="region of interest" description="Disordered" evidence="3">
    <location>
        <begin position="1"/>
        <end position="23"/>
    </location>
</feature>
<comment type="caution">
    <text evidence="6">The sequence shown here is derived from an EMBL/GenBank/DDBJ whole genome shotgun (WGS) entry which is preliminary data.</text>
</comment>
<keyword evidence="7" id="KW-1185">Reference proteome</keyword>
<keyword evidence="1" id="KW-0344">Guanine-nucleotide releasing factor</keyword>
<evidence type="ECO:0000313" key="6">
    <source>
        <dbReference type="EMBL" id="ORX44398.1"/>
    </source>
</evidence>
<evidence type="ECO:0000259" key="4">
    <source>
        <dbReference type="PROSITE" id="PS51650"/>
    </source>
</evidence>
<dbReference type="EMBL" id="MCFH01000046">
    <property type="protein sequence ID" value="ORX44398.1"/>
    <property type="molecule type" value="Genomic_DNA"/>
</dbReference>
<proteinExistence type="inferred from homology"/>
<dbReference type="PANTHER" id="PTHR23317:SF76">
    <property type="entry name" value="LD20667P"/>
    <property type="match status" value="1"/>
</dbReference>
<sequence length="2191" mass="256066">MNTEDSSSFKVERKSVSRSTVRNGEDVNEYIEPDNFELFLEEHKKEIEDDKNKILLTFPSDRLGIKTTERPHNSNIVETLDEIKEDSKTKHLVDIYNQYRREKDIELTRNYSKFEGYPESVKKKNRSYVKNLPSLTFNTFKSTKEEEEENNNNIGQNLLAQLKKEDSENIYLNYLKYSGTDTEHLVKEDRCLNRHKLFHLFSDINANSFQIPGQWCKQQFNNIKGEESNKILLEIKSFEASFLNEEPLFFESALYDTSSKSRISENFYFNTNSKELLEKYGLNSDLIDSNEQMAKRALFTINNRINLKTIYLVFKIKKVLEGNIPDDRYTYSDKVKGNLNKKLLAKKNKDEEIVKDICKRLSNYRQPLAYCAMPLFEDKNLISNKNSFYYNEGEEELKLDQLDQSIAKEENSNENTNSNKSTPSIIEKLNKYSRNYSVNSFIKINDSKLLDEDLCTLIVNEKNKKQKFIPNLTLNITLTKIENDSLLPTKINSSLFPIENTENSNSEITEKENSEENTDKFDSNCSKEKSNEEEISQDKLNVEKKEDINIDDDKTKNDLNKEEKNSKDMKKNIIEADQNPVLEIQEFLPEKYQLISTFSNFINNIYVYPQLLNLNKSELKGRNIACKVMMFDGTQHSNQAVPLNTVYCKTSERKFTNYGLTSICYHRREAFFNDEIKFVIPNTADFSKLHLQFIFYHVVCKKTLKKENENSDNIIGYAYLPLFNDGSTLIADDIYKLPVSTDLNKFNYLDKSNDVKWADKQKQIFSVKIKTLTTIHPTDSKLGKYFINYDNYFNNKTKENSDNLISSYKEINDSPKSSLINYFSVLINEYFDILCSEDSSKELKMEGFIAINSVIISVMNENQKADFKKFGNQVVAYVNKQFQLSPKWKLPIYIEILNIWNEVLKSNNESLHAVYSGFFFEIIIKSIVQSIEISNNKFGEMSYKKIINNKFYDSLEEAIPNISVEVHKQFNNLSLSKDLNNNLAYFLMDCLSFTDKKLIFNLIKEHCKSFNEEFRDSKTDMKFDFLQIICSHEFFVPLNLPIASYYYTKFDKISTIIEVFWKRHYLVGLLLHEVFKTLRYKSDYINIKALNTLLYILLKHSFDSRYQEKQSQERIALMYFPLIIMAIDYLQETNYGNNTNVNDSTENIQYEHEKSNTIAGGKIEKTNINEMKSEKSNTLNNSLFNIKNSSNNNDEKNRLLGISFLYILQNVNEVVRMNWIKKESLNRYRGFILSLRFLIETFHYKGRDEIIKKFIRLNNTNQCLNAKQLLEKRYKSNNLSSFESNDRLRSDYSTRKSKIEKGSKGRESASSNLLGSVKSQKLTYKSYTGRISGKMQDIGEIVGELSKSKENFFNNVFLKMEGYLAGEVVLSVLNVTEDIMCDISQSSSTIEMEPLFTLFNLYSFVFSKLHCQRTLLNLFTSLKIFVNRFRHQIFIEKTPYCSQLCHIGIQYCCSSLPIVRQYCAGFLYLCMKLNYLEVRRNKIKIIEDLKEKDKNKYIKKNNISIKNKFFGLFGKQVGEVNSISTPNLLFTSESELNDEKVSSFSHVSRSNTIKTFADMRKQSFMSLKHNSPLTSVCRIPEIKDIKNQCSEVELTNSEYAIGNFNRTKIQMMVALSKLDLEDNTNIKKSLATMKQYNKKDPYKSKNRQDPKFITTEIEEQIDELMDRLYGITRDLVEIKKYEDDTEMKADYIHRVAIGFTAPDLRISFMERLKDIHTNAKYLAEAAYCSLYTSKIIYNQLIMNNLLHYEEIIPDNIWEKCFNNMSNPIDTDNIEDFSSDLISEQGFINTIKETCSLLSKAQLYEVCDYLYQLILPLYKARKDYAEITKIYNELENTYKNIDQGEQSGKRIFGIYYRIGFYGKIFNEINGKEYIYKELGVTPLSEIFLKFNNLYKQKLGESFKIIQDSNRVDVSKLDPATNYIQITHVEPYFDDDELNTRQTYYERANGLNKFIFQTPYTQDGKAHGSVSTQYKRKTILYTSEYFPNVKKRLLVERREEFDLTPLEVSVEEIYERCKKLHSVIFSPIPNMKGLQMVLQGSVRIQVNSGPLEIANSFLPLEKSVNYPEEEIQNLKYVFKELLVLCQMALKMNKNMIGSDQAKYQEDLEEGFEDLKRHLHKYLYNNDTNNDNCILDEEIIQTDPDLNKNNKYIFDSMKEATKDINIYFSKSLESQTNIPGMDSNSQVPLTNLIA</sequence>
<protein>
    <recommendedName>
        <fullName evidence="8">C2 DOCK-type domain-containing protein</fullName>
    </recommendedName>
</protein>
<dbReference type="Gene3D" id="1.20.58.740">
    <property type="match status" value="1"/>
</dbReference>
<dbReference type="Proteomes" id="UP000193719">
    <property type="component" value="Unassembled WGS sequence"/>
</dbReference>
<dbReference type="PROSITE" id="PS51651">
    <property type="entry name" value="DOCKER"/>
    <property type="match status" value="1"/>
</dbReference>
<organism evidence="6 7">
    <name type="scientific">Piromyces finnis</name>
    <dbReference type="NCBI Taxonomy" id="1754191"/>
    <lineage>
        <taxon>Eukaryota</taxon>
        <taxon>Fungi</taxon>
        <taxon>Fungi incertae sedis</taxon>
        <taxon>Chytridiomycota</taxon>
        <taxon>Chytridiomycota incertae sedis</taxon>
        <taxon>Neocallimastigomycetes</taxon>
        <taxon>Neocallimastigales</taxon>
        <taxon>Neocallimastigaceae</taxon>
        <taxon>Piromyces</taxon>
    </lineage>
</organism>
<dbReference type="STRING" id="1754191.A0A1Y1V178"/>
<evidence type="ECO:0008006" key="8">
    <source>
        <dbReference type="Google" id="ProtNLM"/>
    </source>
</evidence>
<dbReference type="InterPro" id="IPR027357">
    <property type="entry name" value="DOCKER_dom"/>
</dbReference>
<dbReference type="Pfam" id="PF14429">
    <property type="entry name" value="DOCK-C2"/>
    <property type="match status" value="1"/>
</dbReference>
<feature type="domain" description="C2 DOCK-type" evidence="4">
    <location>
        <begin position="602"/>
        <end position="772"/>
    </location>
</feature>
<dbReference type="Pfam" id="PF11878">
    <property type="entry name" value="DOCK_C-D_N"/>
    <property type="match status" value="1"/>
</dbReference>
<reference evidence="6 7" key="1">
    <citation type="submission" date="2016-08" db="EMBL/GenBank/DDBJ databases">
        <title>Genomes of anaerobic fungi encode conserved fungal cellulosomes for biomass hydrolysis.</title>
        <authorList>
            <consortium name="DOE Joint Genome Institute"/>
            <person name="Haitjema C.H."/>
            <person name="Gilmore S.P."/>
            <person name="Henske J.K."/>
            <person name="Solomon K.V."/>
            <person name="De Groot R."/>
            <person name="Kuo A."/>
            <person name="Mondo S.J."/>
            <person name="Salamov A.A."/>
            <person name="Labutti K."/>
            <person name="Zhao Z."/>
            <person name="Chiniquy J."/>
            <person name="Barry K."/>
            <person name="Brewer H.M."/>
            <person name="Purvine S.O."/>
            <person name="Wright A.T."/>
            <person name="Boxma B."/>
            <person name="Van Alen T."/>
            <person name="Hackstein J.H."/>
            <person name="Baker S.E."/>
            <person name="Grigoriev I.V."/>
            <person name="O'Malley M.A."/>
        </authorList>
    </citation>
    <scope>NUCLEOTIDE SEQUENCE [LARGE SCALE GENOMIC DNA]</scope>
    <source>
        <strain evidence="7">finn</strain>
    </source>
</reference>